<organism evidence="2">
    <name type="scientific">uncultured Rubrobacteraceae bacterium</name>
    <dbReference type="NCBI Taxonomy" id="349277"/>
    <lineage>
        <taxon>Bacteria</taxon>
        <taxon>Bacillati</taxon>
        <taxon>Actinomycetota</taxon>
        <taxon>Rubrobacteria</taxon>
        <taxon>Rubrobacterales</taxon>
        <taxon>Rubrobacteraceae</taxon>
        <taxon>environmental samples</taxon>
    </lineage>
</organism>
<protein>
    <submittedName>
        <fullName evidence="2">Threonine dehydrogenase and related Zn-dependent dehydrogenases</fullName>
    </submittedName>
</protein>
<feature type="region of interest" description="Disordered" evidence="1">
    <location>
        <begin position="129"/>
        <end position="347"/>
    </location>
</feature>
<feature type="compositionally biased region" description="Basic residues" evidence="1">
    <location>
        <begin position="60"/>
        <end position="76"/>
    </location>
</feature>
<dbReference type="AlphaFoldDB" id="A0A6J4S1T1"/>
<dbReference type="EMBL" id="CADCVH010000130">
    <property type="protein sequence ID" value="CAA9483076.1"/>
    <property type="molecule type" value="Genomic_DNA"/>
</dbReference>
<accession>A0A6J4S1T1</accession>
<evidence type="ECO:0000256" key="1">
    <source>
        <dbReference type="SAM" id="MobiDB-lite"/>
    </source>
</evidence>
<name>A0A6J4S1T1_9ACTN</name>
<evidence type="ECO:0000313" key="2">
    <source>
        <dbReference type="EMBL" id="CAA9483076.1"/>
    </source>
</evidence>
<sequence>EGVGLPRSRREGMGVQGGPGHRASHGRGGQDRHHDHLRHRPAHPQGRRSDGDGGPYFRPRGGRHGGRGRHGRRGRPGGRSGARLVHLGLRAVRVLPAGFAEPVYERGWLDPGPPRGRDAGRIRAHALRGHQPLQGARGPHRRAGAVPGGHTAHRVRDRGQKRPREAGRHRGRGRGRPRGVGGHHDGRALRAGQDRGRRPRRFAAGARPSTRGGRDHQQLVAGAGGGGTGDHRRARRRRGDGGGGHPRDLRAVLRAGAPRGDGREHRGPRQTGDAAPRDAVDQERNHNHGPGRRGLHADAPQVGRRGTPGPDPLRHPPVRPRRDHGRLRRVLRRGQDRRPEGRTLGLV</sequence>
<feature type="region of interest" description="Disordered" evidence="1">
    <location>
        <begin position="1"/>
        <end position="82"/>
    </location>
</feature>
<feature type="compositionally biased region" description="Basic and acidic residues" evidence="1">
    <location>
        <begin position="275"/>
        <end position="286"/>
    </location>
</feature>
<proteinExistence type="predicted"/>
<feature type="non-terminal residue" evidence="2">
    <location>
        <position position="347"/>
    </location>
</feature>
<gene>
    <name evidence="2" type="ORF">AVDCRST_MAG02-4804</name>
</gene>
<reference evidence="2" key="1">
    <citation type="submission" date="2020-02" db="EMBL/GenBank/DDBJ databases">
        <authorList>
            <person name="Meier V. D."/>
        </authorList>
    </citation>
    <scope>NUCLEOTIDE SEQUENCE</scope>
    <source>
        <strain evidence="2">AVDCRST_MAG02</strain>
    </source>
</reference>
<feature type="compositionally biased region" description="Basic residues" evidence="1">
    <location>
        <begin position="35"/>
        <end position="46"/>
    </location>
</feature>
<feature type="compositionally biased region" description="Basic and acidic residues" evidence="1">
    <location>
        <begin position="157"/>
        <end position="168"/>
    </location>
</feature>
<feature type="non-terminal residue" evidence="2">
    <location>
        <position position="1"/>
    </location>
</feature>
<feature type="compositionally biased region" description="Basic residues" evidence="1">
    <location>
        <begin position="316"/>
        <end position="332"/>
    </location>
</feature>
<feature type="compositionally biased region" description="Basic and acidic residues" evidence="1">
    <location>
        <begin position="182"/>
        <end position="196"/>
    </location>
</feature>